<feature type="compositionally biased region" description="Polar residues" evidence="6">
    <location>
        <begin position="552"/>
        <end position="569"/>
    </location>
</feature>
<evidence type="ECO:0000256" key="4">
    <source>
        <dbReference type="ARBA" id="ARBA00023163"/>
    </source>
</evidence>
<evidence type="ECO:0000313" key="8">
    <source>
        <dbReference type="EMBL" id="PMD31305.1"/>
    </source>
</evidence>
<keyword evidence="2" id="KW-0805">Transcription regulation</keyword>
<evidence type="ECO:0000256" key="2">
    <source>
        <dbReference type="ARBA" id="ARBA00023015"/>
    </source>
</evidence>
<reference evidence="8 9" key="1">
    <citation type="submission" date="2016-04" db="EMBL/GenBank/DDBJ databases">
        <title>A degradative enzymes factory behind the ericoid mycorrhizal symbiosis.</title>
        <authorList>
            <consortium name="DOE Joint Genome Institute"/>
            <person name="Martino E."/>
            <person name="Morin E."/>
            <person name="Grelet G."/>
            <person name="Kuo A."/>
            <person name="Kohler A."/>
            <person name="Daghino S."/>
            <person name="Barry K."/>
            <person name="Choi C."/>
            <person name="Cichocki N."/>
            <person name="Clum A."/>
            <person name="Copeland A."/>
            <person name="Hainaut M."/>
            <person name="Haridas S."/>
            <person name="Labutti K."/>
            <person name="Lindquist E."/>
            <person name="Lipzen A."/>
            <person name="Khouja H.-R."/>
            <person name="Murat C."/>
            <person name="Ohm R."/>
            <person name="Olson A."/>
            <person name="Spatafora J."/>
            <person name="Veneault-Fourrey C."/>
            <person name="Henrissat B."/>
            <person name="Grigoriev I."/>
            <person name="Martin F."/>
            <person name="Perotto S."/>
        </authorList>
    </citation>
    <scope>NUCLEOTIDE SEQUENCE [LARGE SCALE GENOMIC DNA]</scope>
    <source>
        <strain evidence="8 9">F</strain>
    </source>
</reference>
<feature type="compositionally biased region" description="Acidic residues" evidence="6">
    <location>
        <begin position="1129"/>
        <end position="1140"/>
    </location>
</feature>
<dbReference type="PROSITE" id="PS50048">
    <property type="entry name" value="ZN2_CY6_FUNGAL_2"/>
    <property type="match status" value="1"/>
</dbReference>
<feature type="region of interest" description="Disordered" evidence="6">
    <location>
        <begin position="1125"/>
        <end position="1154"/>
    </location>
</feature>
<evidence type="ECO:0000256" key="1">
    <source>
        <dbReference type="ARBA" id="ARBA00004123"/>
    </source>
</evidence>
<evidence type="ECO:0000256" key="5">
    <source>
        <dbReference type="ARBA" id="ARBA00023242"/>
    </source>
</evidence>
<evidence type="ECO:0000259" key="7">
    <source>
        <dbReference type="PROSITE" id="PS50048"/>
    </source>
</evidence>
<dbReference type="PANTHER" id="PTHR36167">
    <property type="entry name" value="C2H2 FINGER DOMAIN TRANSCRIPTION FACTOR (EUROFUNG)-RELATED"/>
    <property type="match status" value="1"/>
</dbReference>
<dbReference type="PANTHER" id="PTHR36167:SF3">
    <property type="entry name" value="C2H2 FINGER DOMAIN TRANSCRIPTION FACTOR (EUROFUNG)-RELATED"/>
    <property type="match status" value="1"/>
</dbReference>
<dbReference type="EMBL" id="KZ613963">
    <property type="protein sequence ID" value="PMD31305.1"/>
    <property type="molecule type" value="Genomic_DNA"/>
</dbReference>
<dbReference type="SUPFAM" id="SSF57701">
    <property type="entry name" value="Zn2/Cys6 DNA-binding domain"/>
    <property type="match status" value="1"/>
</dbReference>
<feature type="region of interest" description="Disordered" evidence="6">
    <location>
        <begin position="537"/>
        <end position="570"/>
    </location>
</feature>
<feature type="region of interest" description="Disordered" evidence="6">
    <location>
        <begin position="711"/>
        <end position="733"/>
    </location>
</feature>
<sequence>MDPLTAVGPVASVLQLGQTALSLSKTLYSVGAAVASASEDIQVLAQDLKTFSQSLTILSRLLEDSKSWYSDEIYLLTARVIKDCAELYVKIDKILVKLGSNGKSTWKLRVKFVYKEGQIKKLMKQLRNMKGTLATILMSLQVDLQLSLLNISSSSKIQRPPEKPLQPETIQTLREAQKAIEEGDFLPKYSENLDDQGTLQPISKTGPGQHQNVEANDGAHSNVLSIAQSFVILPSTDQMAHTQAPEKDATDAYLDTATKSVKSSSLTESFKSAISMQHTDLDVARQFKAIRAVIHALQTALHILENLIERRLPDREGEIYVTARALQNSLLDRRRELHDRHIANFKECGQLYIEKFNPKISATLQEFSSTIMGEVVMKLHELSAEHEDLSRSEFEDLLECSENCSRQVFAYLNQLVPSQEELLERQVLMEVPTALEDSPIPPPRTQGKVQACNPNAGEKLEIPVKCRSTSLDEAGRIQELVPMPAPGQDALELSLPFTQYSFKRFDAYVVEKDTAVPPGPIQSYPVPAPPTHYSPKYIELDNPVPEDDQKQLPISNQNTSKPDGEQTTLDGDLTSKLDVLQDFDFDSFLAPDEESSHFELHAYEAAHPSMRPYTAVHRGSCWSESARQDIESRVLGTGKACDSCIAHKARCDVTRPTCINCRVNDIECQYDGQAHAEEQNNLDAVEEESPIFVNAKQFHRILRRRAARQALKENSATRNHRKVSSDPLNEPALNNETIIPASQSSYPTAMANSISQAHNQRDGAILPPQITAFNASPELDHTSVDISDSSRLSDEKRARGARASARFRARKAKGREAKGREAIEQGETEKQTKSEEITKVPANQSAAPHRSVHGCPQNIAWELCSTFYHISSRSGSMPSIKPICLSPSQEAKLWWRSLASLVISNFAAFDALYMGFQNEFCTFNNTGMDDESLCMRVSNYIKHFDEQKLSCRSQVEGLDELLEIKSNILRIVSTINEQMGLDIAIFGWSCVCTVLRVYDHVLVANSITPKQIDITKNSFAHLLELVAIMARYAVMENLYHQSGSAFSLKPEYQSSLISLCSTILEYFSASILLGRIIYPFNWLCSTSAELQERVEVCEVLMKTIREKDQACQRFQVVVEAKEENRAESETEIDAFSDESWEEIHAPPSEDDDKDHLIDLDFALA</sequence>
<dbReference type="InterPro" id="IPR036864">
    <property type="entry name" value="Zn2-C6_fun-type_DNA-bd_sf"/>
</dbReference>
<organism evidence="8 9">
    <name type="scientific">Hyaloscypha variabilis (strain UAMH 11265 / GT02V1 / F)</name>
    <name type="common">Meliniomyces variabilis</name>
    <dbReference type="NCBI Taxonomy" id="1149755"/>
    <lineage>
        <taxon>Eukaryota</taxon>
        <taxon>Fungi</taxon>
        <taxon>Dikarya</taxon>
        <taxon>Ascomycota</taxon>
        <taxon>Pezizomycotina</taxon>
        <taxon>Leotiomycetes</taxon>
        <taxon>Helotiales</taxon>
        <taxon>Hyaloscyphaceae</taxon>
        <taxon>Hyaloscypha</taxon>
        <taxon>Hyaloscypha variabilis</taxon>
    </lineage>
</organism>
<dbReference type="InterPro" id="IPR039327">
    <property type="entry name" value="CON7-like"/>
</dbReference>
<name>A0A2J6QYF7_HYAVF</name>
<keyword evidence="4" id="KW-0804">Transcription</keyword>
<dbReference type="GO" id="GO:0000981">
    <property type="term" value="F:DNA-binding transcription factor activity, RNA polymerase II-specific"/>
    <property type="evidence" value="ECO:0007669"/>
    <property type="project" value="InterPro"/>
</dbReference>
<dbReference type="SMART" id="SM00066">
    <property type="entry name" value="GAL4"/>
    <property type="match status" value="1"/>
</dbReference>
<gene>
    <name evidence="8" type="ORF">L207DRAFT_194725</name>
</gene>
<dbReference type="Pfam" id="PF02045">
    <property type="entry name" value="CBFB_NFYA"/>
    <property type="match status" value="1"/>
</dbReference>
<dbReference type="AlphaFoldDB" id="A0A2J6QYF7"/>
<keyword evidence="5" id="KW-0539">Nucleus</keyword>
<dbReference type="Gene3D" id="4.10.240.10">
    <property type="entry name" value="Zn(2)-C6 fungal-type DNA-binding domain"/>
    <property type="match status" value="1"/>
</dbReference>
<dbReference type="GO" id="GO:0008270">
    <property type="term" value="F:zinc ion binding"/>
    <property type="evidence" value="ECO:0007669"/>
    <property type="project" value="InterPro"/>
</dbReference>
<accession>A0A2J6QYF7</accession>
<feature type="compositionally biased region" description="Basic and acidic residues" evidence="6">
    <location>
        <begin position="814"/>
        <end position="836"/>
    </location>
</feature>
<dbReference type="Proteomes" id="UP000235786">
    <property type="component" value="Unassembled WGS sequence"/>
</dbReference>
<evidence type="ECO:0000256" key="3">
    <source>
        <dbReference type="ARBA" id="ARBA00023125"/>
    </source>
</evidence>
<dbReference type="PROSITE" id="PS51152">
    <property type="entry name" value="NFYA_HAP2_2"/>
    <property type="match status" value="1"/>
</dbReference>
<dbReference type="GO" id="GO:0003677">
    <property type="term" value="F:DNA binding"/>
    <property type="evidence" value="ECO:0007669"/>
    <property type="project" value="UniProtKB-KW"/>
</dbReference>
<dbReference type="InterPro" id="IPR001289">
    <property type="entry name" value="NFYA"/>
</dbReference>
<feature type="region of interest" description="Disordered" evidence="6">
    <location>
        <begin position="776"/>
        <end position="836"/>
    </location>
</feature>
<dbReference type="GO" id="GO:0005634">
    <property type="term" value="C:nucleus"/>
    <property type="evidence" value="ECO:0007669"/>
    <property type="project" value="UniProtKB-SubCell"/>
</dbReference>
<keyword evidence="3" id="KW-0238">DNA-binding</keyword>
<proteinExistence type="predicted"/>
<dbReference type="InterPro" id="IPR001138">
    <property type="entry name" value="Zn2Cys6_DnaBD"/>
</dbReference>
<dbReference type="Gene3D" id="6.10.250.2430">
    <property type="match status" value="1"/>
</dbReference>
<evidence type="ECO:0000256" key="6">
    <source>
        <dbReference type="SAM" id="MobiDB-lite"/>
    </source>
</evidence>
<protein>
    <recommendedName>
        <fullName evidence="7">Zn(2)-C6 fungal-type domain-containing protein</fullName>
    </recommendedName>
</protein>
<evidence type="ECO:0000313" key="9">
    <source>
        <dbReference type="Proteomes" id="UP000235786"/>
    </source>
</evidence>
<dbReference type="CDD" id="cd00067">
    <property type="entry name" value="GAL4"/>
    <property type="match status" value="1"/>
</dbReference>
<keyword evidence="9" id="KW-1185">Reference proteome</keyword>
<dbReference type="OrthoDB" id="5431013at2759"/>
<feature type="domain" description="Zn(2)-C6 fungal-type" evidence="7">
    <location>
        <begin position="640"/>
        <end position="670"/>
    </location>
</feature>
<comment type="subcellular location">
    <subcellularLocation>
        <location evidence="1">Nucleus</location>
    </subcellularLocation>
</comment>
<dbReference type="Pfam" id="PF00172">
    <property type="entry name" value="Zn_clus"/>
    <property type="match status" value="1"/>
</dbReference>